<name>A0A914PQZ7_9BILA</name>
<proteinExistence type="predicted"/>
<protein>
    <submittedName>
        <fullName evidence="3">BTB domain-containing protein</fullName>
    </submittedName>
</protein>
<dbReference type="SUPFAM" id="SSF54695">
    <property type="entry name" value="POZ domain"/>
    <property type="match status" value="1"/>
</dbReference>
<dbReference type="Gene3D" id="1.25.40.420">
    <property type="match status" value="1"/>
</dbReference>
<dbReference type="PROSITE" id="PS50097">
    <property type="entry name" value="BTB"/>
    <property type="match status" value="1"/>
</dbReference>
<dbReference type="SMART" id="SM00225">
    <property type="entry name" value="BTB"/>
    <property type="match status" value="1"/>
</dbReference>
<dbReference type="Proteomes" id="UP000887578">
    <property type="component" value="Unplaced"/>
</dbReference>
<dbReference type="InterPro" id="IPR000210">
    <property type="entry name" value="BTB/POZ_dom"/>
</dbReference>
<dbReference type="SMART" id="SM00875">
    <property type="entry name" value="BACK"/>
    <property type="match status" value="1"/>
</dbReference>
<dbReference type="Gene3D" id="3.30.710.10">
    <property type="entry name" value="Potassium Channel Kv1.1, Chain A"/>
    <property type="match status" value="1"/>
</dbReference>
<dbReference type="InterPro" id="IPR011333">
    <property type="entry name" value="SKP1/BTB/POZ_sf"/>
</dbReference>
<dbReference type="PANTHER" id="PTHR45632">
    <property type="entry name" value="LD33804P"/>
    <property type="match status" value="1"/>
</dbReference>
<sequence>MECFEIFKAQNPEDFDVAFEIDGKKLYADKSRLTKISPTFKSMLSDRWISKDETVKIETYGYKNFKEFITFIYSGECSLNNKNIFDMIDIAEFYGVKTFKNACVEYLSKMEYISENVFELFELSDKYSLLKLKESINAFICKNFWNLLKSESYKCLSKPLMKTIVASFSNTLRMEEFFEAVFKWAEFRALKEELDENLNVQETIKQDLAEMLQFFKFDQMSIEFLIKFVVTKASFLFSGEKLGGILSSAHGKVYVRICDENGKIMKGVLICHEMEKVCDVIESQKNIPWINNYYWPTNQSIPTVPSKLIKRHGIEWYLIYDTWGDLAVKKNPCITNNHCLLAEMFADDGFVRNGNCKIEIYRYT</sequence>
<feature type="domain" description="BTB" evidence="1">
    <location>
        <begin position="15"/>
        <end position="81"/>
    </location>
</feature>
<keyword evidence="2" id="KW-1185">Reference proteome</keyword>
<evidence type="ECO:0000313" key="3">
    <source>
        <dbReference type="WBParaSite" id="PDA_v2.g20537.t1"/>
    </source>
</evidence>
<dbReference type="WBParaSite" id="PDA_v2.g20537.t1">
    <property type="protein sequence ID" value="PDA_v2.g20537.t1"/>
    <property type="gene ID" value="PDA_v2.g20537"/>
</dbReference>
<dbReference type="Pfam" id="PF00651">
    <property type="entry name" value="BTB"/>
    <property type="match status" value="1"/>
</dbReference>
<evidence type="ECO:0000313" key="2">
    <source>
        <dbReference type="Proteomes" id="UP000887578"/>
    </source>
</evidence>
<reference evidence="3" key="1">
    <citation type="submission" date="2022-11" db="UniProtKB">
        <authorList>
            <consortium name="WormBaseParasite"/>
        </authorList>
    </citation>
    <scope>IDENTIFICATION</scope>
</reference>
<dbReference type="AlphaFoldDB" id="A0A914PQZ7"/>
<dbReference type="InterPro" id="IPR011705">
    <property type="entry name" value="BACK"/>
</dbReference>
<accession>A0A914PQZ7</accession>
<dbReference type="CDD" id="cd14733">
    <property type="entry name" value="BACK"/>
    <property type="match status" value="1"/>
</dbReference>
<evidence type="ECO:0000259" key="1">
    <source>
        <dbReference type="PROSITE" id="PS50097"/>
    </source>
</evidence>
<organism evidence="2 3">
    <name type="scientific">Panagrolaimus davidi</name>
    <dbReference type="NCBI Taxonomy" id="227884"/>
    <lineage>
        <taxon>Eukaryota</taxon>
        <taxon>Metazoa</taxon>
        <taxon>Ecdysozoa</taxon>
        <taxon>Nematoda</taxon>
        <taxon>Chromadorea</taxon>
        <taxon>Rhabditida</taxon>
        <taxon>Tylenchina</taxon>
        <taxon>Panagrolaimomorpha</taxon>
        <taxon>Panagrolaimoidea</taxon>
        <taxon>Panagrolaimidae</taxon>
        <taxon>Panagrolaimus</taxon>
    </lineage>
</organism>
<dbReference type="Pfam" id="PF07707">
    <property type="entry name" value="BACK"/>
    <property type="match status" value="1"/>
</dbReference>